<proteinExistence type="predicted"/>
<dbReference type="Proteomes" id="UP001201812">
    <property type="component" value="Unassembled WGS sequence"/>
</dbReference>
<evidence type="ECO:0000259" key="1">
    <source>
        <dbReference type="PROSITE" id="PS50181"/>
    </source>
</evidence>
<reference evidence="2" key="1">
    <citation type="submission" date="2022-01" db="EMBL/GenBank/DDBJ databases">
        <title>Genome Sequence Resource for Two Populations of Ditylenchus destructor, the Migratory Endoparasitic Phytonematode.</title>
        <authorList>
            <person name="Zhang H."/>
            <person name="Lin R."/>
            <person name="Xie B."/>
        </authorList>
    </citation>
    <scope>NUCLEOTIDE SEQUENCE</scope>
    <source>
        <strain evidence="2">BazhouSP</strain>
    </source>
</reference>
<name>A0AAD4QZT3_9BILA</name>
<dbReference type="SUPFAM" id="SSF81383">
    <property type="entry name" value="F-box domain"/>
    <property type="match status" value="1"/>
</dbReference>
<protein>
    <recommendedName>
        <fullName evidence="1">F-box domain-containing protein</fullName>
    </recommendedName>
</protein>
<dbReference type="AlphaFoldDB" id="A0AAD4QZT3"/>
<feature type="domain" description="F-box" evidence="1">
    <location>
        <begin position="1"/>
        <end position="47"/>
    </location>
</feature>
<keyword evidence="3" id="KW-1185">Reference proteome</keyword>
<organism evidence="2 3">
    <name type="scientific">Ditylenchus destructor</name>
    <dbReference type="NCBI Taxonomy" id="166010"/>
    <lineage>
        <taxon>Eukaryota</taxon>
        <taxon>Metazoa</taxon>
        <taxon>Ecdysozoa</taxon>
        <taxon>Nematoda</taxon>
        <taxon>Chromadorea</taxon>
        <taxon>Rhabditida</taxon>
        <taxon>Tylenchina</taxon>
        <taxon>Tylenchomorpha</taxon>
        <taxon>Sphaerularioidea</taxon>
        <taxon>Anguinidae</taxon>
        <taxon>Anguininae</taxon>
        <taxon>Ditylenchus</taxon>
    </lineage>
</organism>
<dbReference type="EMBL" id="JAKKPZ010000136">
    <property type="protein sequence ID" value="KAI1700731.1"/>
    <property type="molecule type" value="Genomic_DNA"/>
</dbReference>
<dbReference type="PROSITE" id="PS50181">
    <property type="entry name" value="FBOX"/>
    <property type="match status" value="1"/>
</dbReference>
<evidence type="ECO:0000313" key="2">
    <source>
        <dbReference type="EMBL" id="KAI1700731.1"/>
    </source>
</evidence>
<dbReference type="InterPro" id="IPR001810">
    <property type="entry name" value="F-box_dom"/>
</dbReference>
<comment type="caution">
    <text evidence="2">The sequence shown here is derived from an EMBL/GenBank/DDBJ whole genome shotgun (WGS) entry which is preliminary data.</text>
</comment>
<evidence type="ECO:0000313" key="3">
    <source>
        <dbReference type="Proteomes" id="UP001201812"/>
    </source>
</evidence>
<gene>
    <name evidence="2" type="ORF">DdX_16540</name>
</gene>
<dbReference type="InterPro" id="IPR036047">
    <property type="entry name" value="F-box-like_dom_sf"/>
</dbReference>
<accession>A0AAD4QZT3</accession>
<dbReference type="Pfam" id="PF00646">
    <property type="entry name" value="F-box"/>
    <property type="match status" value="1"/>
</dbReference>
<sequence length="325" mass="38203">MNMLPINILHEILCYLDREGLEKISICNRQFSHIVTKYFPTRPFRYLKYLRIDFIRDEAVFVMKPDDFTDKIPIMKDVTFYNNADGKITVYPSRFLPYLKHQTIRVAENIIQVYPRMAKKDKELLIDIAHIWRNSDLHINIKEFPQSGYDTLLKELFNSIPLTTTAKLTLNTEVTIASEKHFCTNTALVRLCDHPQFYDCSSIDICLVLLQVEDIVEFVHSIPFHRQNQLTIQFLSGDKCYFALVFNLDKFIHVVEACKQRFLNAETPTSYAAYFEFFDAMDEPTPESILFQAVNRKTREQLELTDIENNGLKFMLRRFAVNNQP</sequence>